<organism evidence="1 2">
    <name type="scientific">Brachionus plicatilis</name>
    <name type="common">Marine rotifer</name>
    <name type="synonym">Brachionus muelleri</name>
    <dbReference type="NCBI Taxonomy" id="10195"/>
    <lineage>
        <taxon>Eukaryota</taxon>
        <taxon>Metazoa</taxon>
        <taxon>Spiralia</taxon>
        <taxon>Gnathifera</taxon>
        <taxon>Rotifera</taxon>
        <taxon>Eurotatoria</taxon>
        <taxon>Monogononta</taxon>
        <taxon>Pseudotrocha</taxon>
        <taxon>Ploima</taxon>
        <taxon>Brachionidae</taxon>
        <taxon>Brachionus</taxon>
    </lineage>
</organism>
<keyword evidence="2" id="KW-1185">Reference proteome</keyword>
<protein>
    <submittedName>
        <fullName evidence="1">Uncharacterized protein</fullName>
    </submittedName>
</protein>
<sequence length="64" mass="7593">NLVNRFKLSTIICSFKNFIISIENKKKSYRIIKFSDGIPVPVNWFKRKPTKKNSILIFYNQISI</sequence>
<gene>
    <name evidence="1" type="ORF">BpHYR1_017112</name>
</gene>
<reference evidence="1 2" key="1">
    <citation type="journal article" date="2018" name="Sci. Rep.">
        <title>Genomic signatures of local adaptation to the degree of environmental predictability in rotifers.</title>
        <authorList>
            <person name="Franch-Gras L."/>
            <person name="Hahn C."/>
            <person name="Garcia-Roger E.M."/>
            <person name="Carmona M.J."/>
            <person name="Serra M."/>
            <person name="Gomez A."/>
        </authorList>
    </citation>
    <scope>NUCLEOTIDE SEQUENCE [LARGE SCALE GENOMIC DNA]</scope>
    <source>
        <strain evidence="1">HYR1</strain>
    </source>
</reference>
<dbReference type="EMBL" id="REGN01011633">
    <property type="protein sequence ID" value="RMZ97116.1"/>
    <property type="molecule type" value="Genomic_DNA"/>
</dbReference>
<proteinExistence type="predicted"/>
<evidence type="ECO:0000313" key="1">
    <source>
        <dbReference type="EMBL" id="RMZ97116.1"/>
    </source>
</evidence>
<feature type="non-terminal residue" evidence="1">
    <location>
        <position position="1"/>
    </location>
</feature>
<dbReference type="Proteomes" id="UP000276133">
    <property type="component" value="Unassembled WGS sequence"/>
</dbReference>
<evidence type="ECO:0000313" key="2">
    <source>
        <dbReference type="Proteomes" id="UP000276133"/>
    </source>
</evidence>
<accession>A0A3M7PDD4</accession>
<dbReference type="AlphaFoldDB" id="A0A3M7PDD4"/>
<name>A0A3M7PDD4_BRAPC</name>
<comment type="caution">
    <text evidence="1">The sequence shown here is derived from an EMBL/GenBank/DDBJ whole genome shotgun (WGS) entry which is preliminary data.</text>
</comment>